<dbReference type="InterPro" id="IPR012336">
    <property type="entry name" value="Thioredoxin-like_fold"/>
</dbReference>
<evidence type="ECO:0000256" key="3">
    <source>
        <dbReference type="ARBA" id="ARBA00023157"/>
    </source>
</evidence>
<comment type="subcellular location">
    <subcellularLocation>
        <location evidence="1">Cell envelope</location>
    </subcellularLocation>
</comment>
<sequence>MSVHFNSQADSSKHRRRLTKFAIVLGSLVLLIGVFLGTFWNVCSEVDRRLEVFALDDVESVPQLLMKARRLHLGYQIEDWKVPETNEALSEISRRMRAKVDPTDPSYIEVKGIQNFYRVMAICQSSESHRIQEINDLGDDLFHWLACRESLTSSDLEPVFRYLNFLSTRRIDNATQVNAIDSLHDSVGGKLSEDQEVRQFENRIAAFRRRLELTGKKLELSGKTLSGDLVDLDDFNGKIVLLDFWSTTCRPCLRELPELKRLFVQNRSRGFSIIGVPADRFPGKLLDLVDEHEISWSQIWNPEANHRLMEELGIASIPSYVLLDRDGRIISVDVRLTAISDEESLEELLRKIL</sequence>
<keyword evidence="5" id="KW-1133">Transmembrane helix</keyword>
<keyword evidence="2" id="KW-0201">Cytochrome c-type biogenesis</keyword>
<gene>
    <name evidence="7" type="primary">resA_1</name>
    <name evidence="7" type="ORF">K227x_07420</name>
</gene>
<dbReference type="GO" id="GO:0030313">
    <property type="term" value="C:cell envelope"/>
    <property type="evidence" value="ECO:0007669"/>
    <property type="project" value="UniProtKB-SubCell"/>
</dbReference>
<evidence type="ECO:0000256" key="2">
    <source>
        <dbReference type="ARBA" id="ARBA00022748"/>
    </source>
</evidence>
<name>A0A517N5E9_9BACT</name>
<organism evidence="7 8">
    <name type="scientific">Rubripirellula lacrimiformis</name>
    <dbReference type="NCBI Taxonomy" id="1930273"/>
    <lineage>
        <taxon>Bacteria</taxon>
        <taxon>Pseudomonadati</taxon>
        <taxon>Planctomycetota</taxon>
        <taxon>Planctomycetia</taxon>
        <taxon>Pirellulales</taxon>
        <taxon>Pirellulaceae</taxon>
        <taxon>Rubripirellula</taxon>
    </lineage>
</organism>
<dbReference type="OrthoDB" id="288837at2"/>
<dbReference type="KEGG" id="rlc:K227x_07420"/>
<dbReference type="Proteomes" id="UP000318538">
    <property type="component" value="Chromosome"/>
</dbReference>
<evidence type="ECO:0000256" key="4">
    <source>
        <dbReference type="ARBA" id="ARBA00023284"/>
    </source>
</evidence>
<dbReference type="CDD" id="cd02966">
    <property type="entry name" value="TlpA_like_family"/>
    <property type="match status" value="1"/>
</dbReference>
<dbReference type="SUPFAM" id="SSF52833">
    <property type="entry name" value="Thioredoxin-like"/>
    <property type="match status" value="1"/>
</dbReference>
<dbReference type="InterPro" id="IPR036249">
    <property type="entry name" value="Thioredoxin-like_sf"/>
</dbReference>
<reference evidence="7 8" key="1">
    <citation type="submission" date="2019-02" db="EMBL/GenBank/DDBJ databases">
        <title>Deep-cultivation of Planctomycetes and their phenomic and genomic characterization uncovers novel biology.</title>
        <authorList>
            <person name="Wiegand S."/>
            <person name="Jogler M."/>
            <person name="Boedeker C."/>
            <person name="Pinto D."/>
            <person name="Vollmers J."/>
            <person name="Rivas-Marin E."/>
            <person name="Kohn T."/>
            <person name="Peeters S.H."/>
            <person name="Heuer A."/>
            <person name="Rast P."/>
            <person name="Oberbeckmann S."/>
            <person name="Bunk B."/>
            <person name="Jeske O."/>
            <person name="Meyerdierks A."/>
            <person name="Storesund J.E."/>
            <person name="Kallscheuer N."/>
            <person name="Luecker S."/>
            <person name="Lage O.M."/>
            <person name="Pohl T."/>
            <person name="Merkel B.J."/>
            <person name="Hornburger P."/>
            <person name="Mueller R.-W."/>
            <person name="Bruemmer F."/>
            <person name="Labrenz M."/>
            <person name="Spormann A.M."/>
            <person name="Op den Camp H."/>
            <person name="Overmann J."/>
            <person name="Amann R."/>
            <person name="Jetten M.S.M."/>
            <person name="Mascher T."/>
            <person name="Medema M.H."/>
            <person name="Devos D.P."/>
            <person name="Kaster A.-K."/>
            <person name="Ovreas L."/>
            <person name="Rohde M."/>
            <person name="Galperin M.Y."/>
            <person name="Jogler C."/>
        </authorList>
    </citation>
    <scope>NUCLEOTIDE SEQUENCE [LARGE SCALE GENOMIC DNA]</scope>
    <source>
        <strain evidence="7 8">K22_7</strain>
    </source>
</reference>
<evidence type="ECO:0000313" key="7">
    <source>
        <dbReference type="EMBL" id="QDT02366.1"/>
    </source>
</evidence>
<proteinExistence type="predicted"/>
<dbReference type="PANTHER" id="PTHR42852">
    <property type="entry name" value="THIOL:DISULFIDE INTERCHANGE PROTEIN DSBE"/>
    <property type="match status" value="1"/>
</dbReference>
<dbReference type="AlphaFoldDB" id="A0A517N5E9"/>
<keyword evidence="8" id="KW-1185">Reference proteome</keyword>
<dbReference type="Pfam" id="PF13905">
    <property type="entry name" value="Thioredoxin_8"/>
    <property type="match status" value="1"/>
</dbReference>
<feature type="transmembrane region" description="Helical" evidence="5">
    <location>
        <begin position="21"/>
        <end position="40"/>
    </location>
</feature>
<dbReference type="RefSeq" id="WP_145168086.1">
    <property type="nucleotide sequence ID" value="NZ_CP036525.1"/>
</dbReference>
<dbReference type="GO" id="GO:0017004">
    <property type="term" value="P:cytochrome complex assembly"/>
    <property type="evidence" value="ECO:0007669"/>
    <property type="project" value="UniProtKB-KW"/>
</dbReference>
<keyword evidence="3" id="KW-1015">Disulfide bond</keyword>
<protein>
    <submittedName>
        <fullName evidence="7">Thiol-disulfide oxidoreductase ResA</fullName>
    </submittedName>
</protein>
<keyword evidence="5" id="KW-0812">Transmembrane</keyword>
<evidence type="ECO:0000256" key="5">
    <source>
        <dbReference type="SAM" id="Phobius"/>
    </source>
</evidence>
<accession>A0A517N5E9</accession>
<feature type="domain" description="Thioredoxin" evidence="6">
    <location>
        <begin position="211"/>
        <end position="353"/>
    </location>
</feature>
<evidence type="ECO:0000256" key="1">
    <source>
        <dbReference type="ARBA" id="ARBA00004196"/>
    </source>
</evidence>
<dbReference type="InterPro" id="IPR050553">
    <property type="entry name" value="Thioredoxin_ResA/DsbE_sf"/>
</dbReference>
<dbReference type="PANTHER" id="PTHR42852:SF6">
    <property type="entry name" value="THIOL:DISULFIDE INTERCHANGE PROTEIN DSBE"/>
    <property type="match status" value="1"/>
</dbReference>
<evidence type="ECO:0000259" key="6">
    <source>
        <dbReference type="PROSITE" id="PS51352"/>
    </source>
</evidence>
<dbReference type="PROSITE" id="PS51352">
    <property type="entry name" value="THIOREDOXIN_2"/>
    <property type="match status" value="1"/>
</dbReference>
<keyword evidence="5" id="KW-0472">Membrane</keyword>
<dbReference type="EMBL" id="CP036525">
    <property type="protein sequence ID" value="QDT02366.1"/>
    <property type="molecule type" value="Genomic_DNA"/>
</dbReference>
<dbReference type="Gene3D" id="3.40.30.10">
    <property type="entry name" value="Glutaredoxin"/>
    <property type="match status" value="1"/>
</dbReference>
<dbReference type="InterPro" id="IPR013766">
    <property type="entry name" value="Thioredoxin_domain"/>
</dbReference>
<keyword evidence="4" id="KW-0676">Redox-active center</keyword>
<evidence type="ECO:0000313" key="8">
    <source>
        <dbReference type="Proteomes" id="UP000318538"/>
    </source>
</evidence>